<dbReference type="EMBL" id="QEIN01000083">
    <property type="protein sequence ID" value="RCV58765.1"/>
    <property type="molecule type" value="Genomic_DNA"/>
</dbReference>
<feature type="transmembrane region" description="Helical" evidence="6">
    <location>
        <begin position="355"/>
        <end position="372"/>
    </location>
</feature>
<evidence type="ECO:0000256" key="1">
    <source>
        <dbReference type="ARBA" id="ARBA00004651"/>
    </source>
</evidence>
<evidence type="ECO:0000256" key="4">
    <source>
        <dbReference type="ARBA" id="ARBA00022989"/>
    </source>
</evidence>
<evidence type="ECO:0000259" key="8">
    <source>
        <dbReference type="Pfam" id="PF03772"/>
    </source>
</evidence>
<keyword evidence="2" id="KW-1003">Cell membrane</keyword>
<evidence type="ECO:0000313" key="10">
    <source>
        <dbReference type="Proteomes" id="UP000253318"/>
    </source>
</evidence>
<dbReference type="InterPro" id="IPR004477">
    <property type="entry name" value="ComEC_N"/>
</dbReference>
<dbReference type="PANTHER" id="PTHR30619:SF1">
    <property type="entry name" value="RECOMBINATION PROTEIN 2"/>
    <property type="match status" value="1"/>
</dbReference>
<dbReference type="InterPro" id="IPR052159">
    <property type="entry name" value="Competence_DNA_uptake"/>
</dbReference>
<feature type="domain" description="Metallo-beta-lactamase" evidence="7">
    <location>
        <begin position="536"/>
        <end position="711"/>
    </location>
</feature>
<dbReference type="RefSeq" id="WP_114433272.1">
    <property type="nucleotide sequence ID" value="NZ_QEIN01000083.1"/>
</dbReference>
<keyword evidence="5 6" id="KW-0472">Membrane</keyword>
<gene>
    <name evidence="9" type="ORF">DEF24_12235</name>
</gene>
<feature type="transmembrane region" description="Helical" evidence="6">
    <location>
        <begin position="448"/>
        <end position="468"/>
    </location>
</feature>
<feature type="transmembrane region" description="Helical" evidence="6">
    <location>
        <begin position="332"/>
        <end position="349"/>
    </location>
</feature>
<evidence type="ECO:0000313" key="9">
    <source>
        <dbReference type="EMBL" id="RCV58765.1"/>
    </source>
</evidence>
<feature type="transmembrane region" description="Helical" evidence="6">
    <location>
        <begin position="41"/>
        <end position="60"/>
    </location>
</feature>
<dbReference type="GO" id="GO:0005886">
    <property type="term" value="C:plasma membrane"/>
    <property type="evidence" value="ECO:0007669"/>
    <property type="project" value="UniProtKB-SubCell"/>
</dbReference>
<feature type="transmembrane region" description="Helical" evidence="6">
    <location>
        <begin position="308"/>
        <end position="325"/>
    </location>
</feature>
<feature type="transmembrane region" description="Helical" evidence="6">
    <location>
        <begin position="17"/>
        <end position="35"/>
    </location>
</feature>
<feature type="transmembrane region" description="Helical" evidence="6">
    <location>
        <begin position="503"/>
        <end position="525"/>
    </location>
</feature>
<keyword evidence="3 6" id="KW-0812">Transmembrane</keyword>
<sequence length="784" mass="80132">MNPLGTDAPGPPRPLDLRLAVPAGGLWLVALVLLLGGSARAAAAVGLVLGAAAVLLVPAVRRPRAERWAAPLVAVLVCAAAGAFGVAGRLAAVAGSTVSAVAAREGRAELDVVVTSDPRSRSGPAVPGRPGIIVEARAERLAVGGAVHRERVPVVLLVSGEEWRPLVPSQRVRLRGKLVPAEAGELTAALVLVRGPPEEVGPPSRAQALAGTARARLRAACARLPQPERGLLPALVVGDVSHLDPMTGEDFRTAGMTHLLTVSGTNLAILTGAALAVGRWCRWPRWCTVSAGAAMIGVFVLVARPEPSVLRAAFMGAIAVAALGLGRERTGFAALAATVVGLLLFDPGLARSYGFALSVLATAGILLLAPRWSERWSARLPRWLADAVAVTLAAHLMCVPLLVLLSAEVSWIAVPANLAAAPAVPAATVGGFAVAGVALLWPWAAGVLVWLPGAAVAWIAAVAATASRAPHGALPWRDDLLGLLGAAVLGALLVAVRGRARRALAAVLAVVLATALVTHCAAPSWPPRGWLLVACDVGQGDALVLSTGAGRAVVVDSGIDPVLVDGCLRQLAVAEVSLLVLTHDDSDHVGGTAGVLRGRTVHAALAPPGFAATATARRLAAAQVPLHAGTARSSFGAGPWRFTVLWPRADDPDAGSNDGSVVLHARWTPPDGGAGAPLTVLLTGDVEEPAQRALLSEPAVHGVDVLKTPHHGARTQEPAFVAATRARVTLTSVGAGNPYGHPAPRTWQLLESLTTANYRTDVHGHIAVLSGTGGPAVAHRKEER</sequence>
<accession>A0A368T582</accession>
<dbReference type="Pfam" id="PF00753">
    <property type="entry name" value="Lactamase_B"/>
    <property type="match status" value="1"/>
</dbReference>
<reference evidence="9 10" key="1">
    <citation type="submission" date="2018-04" db="EMBL/GenBank/DDBJ databases">
        <title>Novel actinobacteria from marine sediment.</title>
        <authorList>
            <person name="Ng Z.Y."/>
            <person name="Tan G.Y.A."/>
        </authorList>
    </citation>
    <scope>NUCLEOTIDE SEQUENCE [LARGE SCALE GENOMIC DNA]</scope>
    <source>
        <strain evidence="9 10">TPS81</strain>
    </source>
</reference>
<feature type="transmembrane region" description="Helical" evidence="6">
    <location>
        <begin position="419"/>
        <end position="441"/>
    </location>
</feature>
<feature type="transmembrane region" description="Helical" evidence="6">
    <location>
        <begin position="72"/>
        <end position="92"/>
    </location>
</feature>
<dbReference type="AlphaFoldDB" id="A0A368T582"/>
<keyword evidence="10" id="KW-1185">Reference proteome</keyword>
<dbReference type="OrthoDB" id="7177610at2"/>
<dbReference type="Gene3D" id="3.60.15.10">
    <property type="entry name" value="Ribonuclease Z/Hydroxyacylglutathione hydrolase-like"/>
    <property type="match status" value="1"/>
</dbReference>
<feature type="transmembrane region" description="Helical" evidence="6">
    <location>
        <begin position="480"/>
        <end position="496"/>
    </location>
</feature>
<dbReference type="InterPro" id="IPR001279">
    <property type="entry name" value="Metallo-B-lactamas"/>
</dbReference>
<dbReference type="Pfam" id="PF03772">
    <property type="entry name" value="Competence"/>
    <property type="match status" value="1"/>
</dbReference>
<dbReference type="NCBIfam" id="TIGR00360">
    <property type="entry name" value="ComEC_N-term"/>
    <property type="match status" value="1"/>
</dbReference>
<keyword evidence="4 6" id="KW-1133">Transmembrane helix</keyword>
<protein>
    <submittedName>
        <fullName evidence="9">Competence protein ComEC</fullName>
    </submittedName>
</protein>
<evidence type="ECO:0000256" key="6">
    <source>
        <dbReference type="SAM" id="Phobius"/>
    </source>
</evidence>
<evidence type="ECO:0000256" key="2">
    <source>
        <dbReference type="ARBA" id="ARBA00022475"/>
    </source>
</evidence>
<comment type="subcellular location">
    <subcellularLocation>
        <location evidence="1">Cell membrane</location>
        <topology evidence="1">Multi-pass membrane protein</topology>
    </subcellularLocation>
</comment>
<dbReference type="PANTHER" id="PTHR30619">
    <property type="entry name" value="DNA INTERNALIZATION/COMPETENCE PROTEIN COMEC/REC2"/>
    <property type="match status" value="1"/>
</dbReference>
<comment type="caution">
    <text evidence="9">The sequence shown here is derived from an EMBL/GenBank/DDBJ whole genome shotgun (WGS) entry which is preliminary data.</text>
</comment>
<name>A0A368T582_9ACTN</name>
<feature type="transmembrane region" description="Helical" evidence="6">
    <location>
        <begin position="283"/>
        <end position="302"/>
    </location>
</feature>
<proteinExistence type="predicted"/>
<organism evidence="9 10">
    <name type="scientific">Marinitenerispora sediminis</name>
    <dbReference type="NCBI Taxonomy" id="1931232"/>
    <lineage>
        <taxon>Bacteria</taxon>
        <taxon>Bacillati</taxon>
        <taxon>Actinomycetota</taxon>
        <taxon>Actinomycetes</taxon>
        <taxon>Streptosporangiales</taxon>
        <taxon>Nocardiopsidaceae</taxon>
        <taxon>Marinitenerispora</taxon>
    </lineage>
</organism>
<evidence type="ECO:0000256" key="5">
    <source>
        <dbReference type="ARBA" id="ARBA00023136"/>
    </source>
</evidence>
<feature type="domain" description="ComEC/Rec2-related protein" evidence="8">
    <location>
        <begin position="235"/>
        <end position="493"/>
    </location>
</feature>
<evidence type="ECO:0000259" key="7">
    <source>
        <dbReference type="Pfam" id="PF00753"/>
    </source>
</evidence>
<evidence type="ECO:0000256" key="3">
    <source>
        <dbReference type="ARBA" id="ARBA00022692"/>
    </source>
</evidence>
<dbReference type="SUPFAM" id="SSF56281">
    <property type="entry name" value="Metallo-hydrolase/oxidoreductase"/>
    <property type="match status" value="1"/>
</dbReference>
<feature type="transmembrane region" description="Helical" evidence="6">
    <location>
        <begin position="384"/>
        <end position="407"/>
    </location>
</feature>
<dbReference type="InterPro" id="IPR036866">
    <property type="entry name" value="RibonucZ/Hydroxyglut_hydro"/>
</dbReference>
<dbReference type="Proteomes" id="UP000253318">
    <property type="component" value="Unassembled WGS sequence"/>
</dbReference>